<dbReference type="GeneID" id="60062312"/>
<dbReference type="PANTHER" id="PTHR40661:SF1">
    <property type="entry name" value="HTH CRO_C1-TYPE DOMAIN-CONTAINING PROTEIN"/>
    <property type="match status" value="1"/>
</dbReference>
<dbReference type="GO" id="GO:0003677">
    <property type="term" value="F:DNA binding"/>
    <property type="evidence" value="ECO:0007669"/>
    <property type="project" value="UniProtKB-KW"/>
</dbReference>
<dbReference type="PANTHER" id="PTHR40661">
    <property type="match status" value="1"/>
</dbReference>
<feature type="domain" description="HTH cro/C1-type" evidence="4">
    <location>
        <begin position="26"/>
        <end position="66"/>
    </location>
</feature>
<dbReference type="Pfam" id="PF01381">
    <property type="entry name" value="HTH_3"/>
    <property type="match status" value="1"/>
</dbReference>
<dbReference type="EMBL" id="FOUM01000024">
    <property type="protein sequence ID" value="SFN20455.1"/>
    <property type="molecule type" value="Genomic_DNA"/>
</dbReference>
<dbReference type="SUPFAM" id="SSF47413">
    <property type="entry name" value="lambda repressor-like DNA-binding domains"/>
    <property type="match status" value="1"/>
</dbReference>
<dbReference type="Gene3D" id="1.10.260.40">
    <property type="entry name" value="lambda repressor-like DNA-binding domains"/>
    <property type="match status" value="1"/>
</dbReference>
<dbReference type="AlphaFoldDB" id="A0A1I4X469"/>
<organism evidence="5 6">
    <name type="scientific">Bacteroides xylanisolvens</name>
    <dbReference type="NCBI Taxonomy" id="371601"/>
    <lineage>
        <taxon>Bacteria</taxon>
        <taxon>Pseudomonadati</taxon>
        <taxon>Bacteroidota</taxon>
        <taxon>Bacteroidia</taxon>
        <taxon>Bacteroidales</taxon>
        <taxon>Bacteroidaceae</taxon>
        <taxon>Bacteroides</taxon>
    </lineage>
</organism>
<evidence type="ECO:0000256" key="3">
    <source>
        <dbReference type="ARBA" id="ARBA00023163"/>
    </source>
</evidence>
<keyword evidence="2 5" id="KW-0238">DNA-binding</keyword>
<evidence type="ECO:0000313" key="6">
    <source>
        <dbReference type="Proteomes" id="UP000183766"/>
    </source>
</evidence>
<evidence type="ECO:0000256" key="2">
    <source>
        <dbReference type="ARBA" id="ARBA00023125"/>
    </source>
</evidence>
<keyword evidence="1" id="KW-0805">Transcription regulation</keyword>
<accession>A0A1I4X469</accession>
<dbReference type="InterPro" id="IPR010982">
    <property type="entry name" value="Lambda_DNA-bd_dom_sf"/>
</dbReference>
<sequence length="76" mass="8815">MSNNQQIMMNRIKAVLAERQRTNRWLATQMGKSENTISRWCSNKSQPSIIQLQEIANLLDVDIRQLLTTTKDNNVL</sequence>
<name>A0A1I4X469_9BACE</name>
<dbReference type="Proteomes" id="UP000183766">
    <property type="component" value="Unassembled WGS sequence"/>
</dbReference>
<keyword evidence="3" id="KW-0804">Transcription</keyword>
<evidence type="ECO:0000259" key="4">
    <source>
        <dbReference type="PROSITE" id="PS50943"/>
    </source>
</evidence>
<evidence type="ECO:0000256" key="1">
    <source>
        <dbReference type="ARBA" id="ARBA00023015"/>
    </source>
</evidence>
<dbReference type="InterPro" id="IPR001387">
    <property type="entry name" value="Cro/C1-type_HTH"/>
</dbReference>
<evidence type="ECO:0000313" key="5">
    <source>
        <dbReference type="EMBL" id="SFN20455.1"/>
    </source>
</evidence>
<dbReference type="SMART" id="SM00530">
    <property type="entry name" value="HTH_XRE"/>
    <property type="match status" value="1"/>
</dbReference>
<protein>
    <submittedName>
        <fullName evidence="5">DNA-binding transcriptional regulator, XRE-family HTH domain</fullName>
    </submittedName>
</protein>
<dbReference type="RefSeq" id="WP_005939605.1">
    <property type="nucleotide sequence ID" value="NZ_FOUM01000024.1"/>
</dbReference>
<reference evidence="6" key="1">
    <citation type="submission" date="2016-10" db="EMBL/GenBank/DDBJ databases">
        <authorList>
            <person name="Varghese N."/>
            <person name="Submissions S."/>
        </authorList>
    </citation>
    <scope>NUCLEOTIDE SEQUENCE [LARGE SCALE GENOMIC DNA]</scope>
    <source>
        <strain evidence="6">NLAE-zl-C202</strain>
    </source>
</reference>
<proteinExistence type="predicted"/>
<dbReference type="CDD" id="cd00093">
    <property type="entry name" value="HTH_XRE"/>
    <property type="match status" value="1"/>
</dbReference>
<dbReference type="PROSITE" id="PS50943">
    <property type="entry name" value="HTH_CROC1"/>
    <property type="match status" value="1"/>
</dbReference>
<gene>
    <name evidence="5" type="ORF">SAMN05216250_12439</name>
</gene>